<dbReference type="PANTHER" id="PTHR33508:SF1">
    <property type="entry name" value="UPF0056 MEMBRANE PROTEIN YHCE"/>
    <property type="match status" value="1"/>
</dbReference>
<feature type="transmembrane region" description="Helical" evidence="7">
    <location>
        <begin position="45"/>
        <end position="64"/>
    </location>
</feature>
<comment type="caution">
    <text evidence="8">The sequence shown here is derived from an EMBL/GenBank/DDBJ whole genome shotgun (WGS) entry which is preliminary data.</text>
</comment>
<name>A0ABX2PM18_9RHOB</name>
<keyword evidence="6 7" id="KW-0472">Membrane</keyword>
<dbReference type="NCBIfam" id="TIGR00427">
    <property type="entry name" value="NAAT family transporter"/>
    <property type="match status" value="1"/>
</dbReference>
<comment type="subcellular location">
    <subcellularLocation>
        <location evidence="1 7">Cell membrane</location>
        <topology evidence="1 7">Multi-pass membrane protein</topology>
    </subcellularLocation>
</comment>
<dbReference type="PANTHER" id="PTHR33508">
    <property type="entry name" value="UPF0056 MEMBRANE PROTEIN YHCE"/>
    <property type="match status" value="1"/>
</dbReference>
<dbReference type="InterPro" id="IPR002771">
    <property type="entry name" value="Multi_antbiot-R_MarC"/>
</dbReference>
<sequence length="226" mass="23388">MGELFDQAVFLKFLAALLAIFNPLYGIPIFLSMTEGYSTPERRRVALVVTGTTIIVALVAVFLGEKILAIFGIDIPSFRIAGGLIILGVGMSMLNASAPSPGDQDAVEEGHKKRSNIAVVPLAIPLTIGPGTIATTIVFAHTLSNGAEIVTLGLAVLIACAIVGLGLIFADPISRALGPTMINVITRVMAIILVAVAVEMVLTGTFNAIDTHYPGFSSMLGGKGGG</sequence>
<feature type="transmembrane region" description="Helical" evidence="7">
    <location>
        <begin position="76"/>
        <end position="96"/>
    </location>
</feature>
<evidence type="ECO:0000313" key="8">
    <source>
        <dbReference type="EMBL" id="NVO55148.1"/>
    </source>
</evidence>
<gene>
    <name evidence="8" type="ORF">HW561_05020</name>
</gene>
<dbReference type="Pfam" id="PF01914">
    <property type="entry name" value="MarC"/>
    <property type="match status" value="1"/>
</dbReference>
<evidence type="ECO:0000256" key="6">
    <source>
        <dbReference type="ARBA" id="ARBA00023136"/>
    </source>
</evidence>
<comment type="similarity">
    <text evidence="2 7">Belongs to the UPF0056 (MarC) family.</text>
</comment>
<dbReference type="RefSeq" id="WP_176862333.1">
    <property type="nucleotide sequence ID" value="NZ_JABXWT010000002.1"/>
</dbReference>
<evidence type="ECO:0000256" key="5">
    <source>
        <dbReference type="ARBA" id="ARBA00022989"/>
    </source>
</evidence>
<evidence type="ECO:0000256" key="4">
    <source>
        <dbReference type="ARBA" id="ARBA00022692"/>
    </source>
</evidence>
<feature type="transmembrane region" description="Helical" evidence="7">
    <location>
        <begin position="117"/>
        <end position="143"/>
    </location>
</feature>
<dbReference type="EMBL" id="JABXWT010000002">
    <property type="protein sequence ID" value="NVO55148.1"/>
    <property type="molecule type" value="Genomic_DNA"/>
</dbReference>
<keyword evidence="9" id="KW-1185">Reference proteome</keyword>
<evidence type="ECO:0000256" key="1">
    <source>
        <dbReference type="ARBA" id="ARBA00004651"/>
    </source>
</evidence>
<reference evidence="8 9" key="1">
    <citation type="submission" date="2020-06" db="EMBL/GenBank/DDBJ databases">
        <authorList>
            <person name="Cao W.R."/>
        </authorList>
    </citation>
    <scope>NUCLEOTIDE SEQUENCE [LARGE SCALE GENOMIC DNA]</scope>
    <source>
        <strain evidence="8 9">B1Z28</strain>
    </source>
</reference>
<keyword evidence="5 7" id="KW-1133">Transmembrane helix</keyword>
<organism evidence="8 9">
    <name type="scientific">Ruegeria haliotis</name>
    <dbReference type="NCBI Taxonomy" id="2747601"/>
    <lineage>
        <taxon>Bacteria</taxon>
        <taxon>Pseudomonadati</taxon>
        <taxon>Pseudomonadota</taxon>
        <taxon>Alphaproteobacteria</taxon>
        <taxon>Rhodobacterales</taxon>
        <taxon>Roseobacteraceae</taxon>
        <taxon>Ruegeria</taxon>
    </lineage>
</organism>
<evidence type="ECO:0000256" key="7">
    <source>
        <dbReference type="RuleBase" id="RU362048"/>
    </source>
</evidence>
<evidence type="ECO:0000313" key="9">
    <source>
        <dbReference type="Proteomes" id="UP000630805"/>
    </source>
</evidence>
<keyword evidence="4 7" id="KW-0812">Transmembrane</keyword>
<protein>
    <recommendedName>
        <fullName evidence="7">UPF0056 membrane protein</fullName>
    </recommendedName>
</protein>
<feature type="transmembrane region" description="Helical" evidence="7">
    <location>
        <begin position="190"/>
        <end position="209"/>
    </location>
</feature>
<accession>A0ABX2PM18</accession>
<evidence type="ECO:0000256" key="2">
    <source>
        <dbReference type="ARBA" id="ARBA00009784"/>
    </source>
</evidence>
<dbReference type="Proteomes" id="UP000630805">
    <property type="component" value="Unassembled WGS sequence"/>
</dbReference>
<feature type="transmembrane region" description="Helical" evidence="7">
    <location>
        <begin position="13"/>
        <end position="33"/>
    </location>
</feature>
<evidence type="ECO:0000256" key="3">
    <source>
        <dbReference type="ARBA" id="ARBA00022475"/>
    </source>
</evidence>
<proteinExistence type="inferred from homology"/>
<keyword evidence="3" id="KW-1003">Cell membrane</keyword>
<feature type="transmembrane region" description="Helical" evidence="7">
    <location>
        <begin position="149"/>
        <end position="170"/>
    </location>
</feature>